<keyword evidence="3" id="KW-0963">Cytoplasm</keyword>
<evidence type="ECO:0000256" key="6">
    <source>
        <dbReference type="SAM" id="MobiDB-lite"/>
    </source>
</evidence>
<dbReference type="GO" id="GO:0098858">
    <property type="term" value="C:actin-based cell projection"/>
    <property type="evidence" value="ECO:0007669"/>
    <property type="project" value="TreeGrafter"/>
</dbReference>
<dbReference type="Bgee" id="ENSGACG00000009932">
    <property type="expression patterns" value="Expressed in zone of skin and 4 other cell types or tissues"/>
</dbReference>
<reference evidence="8" key="2">
    <citation type="submission" date="2024-04" db="UniProtKB">
        <authorList>
            <consortium name="Ensembl"/>
        </authorList>
    </citation>
    <scope>IDENTIFICATION</scope>
</reference>
<sequence length="288" mass="30396">MSLEPDRPGSSCSETFTPRSFRVFLLRLEAPRPPPAATGTLGFSRGCQMGETTQQKNPAEVVARILKDAPGARNDLLDNHGNFLRVADYCENNFLQAEDSTKAVEEAKGLAAQALASVSYQINGLASTVLRLLDSQAVQIRAMESSVNLLTLASAIHCETVARRAIGASTTPKNKSCSKMMTPPAAGREAESRYAREPISYSTLDSTGHCFGVLEEQGRRADTAESARPAAEFPVSSLGIAVPPPSVPTLRTASNPIDGSPPPPPPPPPPADLDPSMPAPPPPPPPPS</sequence>
<dbReference type="Gene3D" id="6.10.140.1620">
    <property type="match status" value="1"/>
</dbReference>
<feature type="compositionally biased region" description="Pro residues" evidence="6">
    <location>
        <begin position="259"/>
        <end position="288"/>
    </location>
</feature>
<comment type="similarity">
    <text evidence="2">Belongs to the ABI family.</text>
</comment>
<evidence type="ECO:0000256" key="4">
    <source>
        <dbReference type="ARBA" id="ARBA00022553"/>
    </source>
</evidence>
<organism evidence="8">
    <name type="scientific">Gasterosteus aculeatus</name>
    <name type="common">Three-spined stickleback</name>
    <dbReference type="NCBI Taxonomy" id="69293"/>
    <lineage>
        <taxon>Eukaryota</taxon>
        <taxon>Metazoa</taxon>
        <taxon>Chordata</taxon>
        <taxon>Craniata</taxon>
        <taxon>Vertebrata</taxon>
        <taxon>Euteleostomi</taxon>
        <taxon>Actinopterygii</taxon>
        <taxon>Neopterygii</taxon>
        <taxon>Teleostei</taxon>
        <taxon>Neoteleostei</taxon>
        <taxon>Acanthomorphata</taxon>
        <taxon>Eupercaria</taxon>
        <taxon>Perciformes</taxon>
        <taxon>Cottioidei</taxon>
        <taxon>Gasterosteales</taxon>
        <taxon>Gasterosteidae</taxon>
        <taxon>Gasterosteus</taxon>
    </lineage>
</organism>
<dbReference type="GO" id="GO:0031209">
    <property type="term" value="C:SCAR complex"/>
    <property type="evidence" value="ECO:0007669"/>
    <property type="project" value="TreeGrafter"/>
</dbReference>
<evidence type="ECO:0000259" key="7">
    <source>
        <dbReference type="Pfam" id="PF07815"/>
    </source>
</evidence>
<dbReference type="GO" id="GO:0035591">
    <property type="term" value="F:signaling adaptor activity"/>
    <property type="evidence" value="ECO:0007669"/>
    <property type="project" value="TreeGrafter"/>
</dbReference>
<feature type="domain" description="Abl-interactor homeo-domain homologous" evidence="7">
    <location>
        <begin position="155"/>
        <end position="218"/>
    </location>
</feature>
<dbReference type="eggNOG" id="KOG2546">
    <property type="taxonomic scope" value="Eukaryota"/>
</dbReference>
<feature type="compositionally biased region" description="Polar residues" evidence="6">
    <location>
        <begin position="169"/>
        <end position="179"/>
    </location>
</feature>
<dbReference type="InParanoid" id="G3P691"/>
<comment type="subcellular location">
    <subcellularLocation>
        <location evidence="1">Cytoplasm</location>
    </subcellularLocation>
</comment>
<evidence type="ECO:0000256" key="2">
    <source>
        <dbReference type="ARBA" id="ARBA00010020"/>
    </source>
</evidence>
<dbReference type="InterPro" id="IPR028457">
    <property type="entry name" value="ABI"/>
</dbReference>
<dbReference type="STRING" id="69293.ENSGACP00000013114"/>
<evidence type="ECO:0000313" key="8">
    <source>
        <dbReference type="Ensembl" id="ENSGACP00000013114.1"/>
    </source>
</evidence>
<evidence type="ECO:0000256" key="3">
    <source>
        <dbReference type="ARBA" id="ARBA00022490"/>
    </source>
</evidence>
<evidence type="ECO:0000256" key="1">
    <source>
        <dbReference type="ARBA" id="ARBA00004496"/>
    </source>
</evidence>
<evidence type="ECO:0000256" key="5">
    <source>
        <dbReference type="ARBA" id="ARBA00023054"/>
    </source>
</evidence>
<dbReference type="GO" id="GO:0017124">
    <property type="term" value="F:SH3 domain binding"/>
    <property type="evidence" value="ECO:0007669"/>
    <property type="project" value="TreeGrafter"/>
</dbReference>
<feature type="region of interest" description="Disordered" evidence="6">
    <location>
        <begin position="169"/>
        <end position="193"/>
    </location>
</feature>
<name>G3P691_GASAC</name>
<dbReference type="AlphaFoldDB" id="G3P691"/>
<dbReference type="GO" id="GO:0030027">
    <property type="term" value="C:lamellipodium"/>
    <property type="evidence" value="ECO:0007669"/>
    <property type="project" value="TreeGrafter"/>
</dbReference>
<dbReference type="PANTHER" id="PTHR10460">
    <property type="entry name" value="ABL INTERACTOR FAMILY MEMBER"/>
    <property type="match status" value="1"/>
</dbReference>
<dbReference type="InterPro" id="IPR012849">
    <property type="entry name" value="Abl-interactor_HHR_dom"/>
</dbReference>
<keyword evidence="5" id="KW-0175">Coiled coil</keyword>
<dbReference type="Pfam" id="PF07815">
    <property type="entry name" value="Abi_HHR"/>
    <property type="match status" value="1"/>
</dbReference>
<protein>
    <submittedName>
        <fullName evidence="8">ABI family, member 3b</fullName>
    </submittedName>
</protein>
<dbReference type="Ensembl" id="ENSGACT00000013139.1">
    <property type="protein sequence ID" value="ENSGACP00000013114.1"/>
    <property type="gene ID" value="ENSGACG00000009932.1"/>
</dbReference>
<keyword evidence="4" id="KW-0597">Phosphoprotein</keyword>
<dbReference type="GO" id="GO:0001764">
    <property type="term" value="P:neuron migration"/>
    <property type="evidence" value="ECO:0007669"/>
    <property type="project" value="TreeGrafter"/>
</dbReference>
<proteinExistence type="inferred from homology"/>
<reference evidence="8" key="1">
    <citation type="submission" date="2006-01" db="EMBL/GenBank/DDBJ databases">
        <authorList>
            <person name="Lindblad-Toh K."/>
            <person name="Mauceli E."/>
            <person name="Grabherr M."/>
            <person name="Chang J.L."/>
            <person name="Lander E.S."/>
        </authorList>
    </citation>
    <scope>NUCLEOTIDE SEQUENCE [LARGE SCALE GENOMIC DNA]</scope>
</reference>
<feature type="region of interest" description="Disordered" evidence="6">
    <location>
        <begin position="220"/>
        <end position="288"/>
    </location>
</feature>
<accession>G3P691</accession>
<dbReference type="PANTHER" id="PTHR10460:SF60">
    <property type="entry name" value="ABI GENE FAMILY MEMBER 3"/>
    <property type="match status" value="1"/>
</dbReference>